<dbReference type="AlphaFoldDB" id="A0A6A8MAL6"/>
<dbReference type="RefSeq" id="WP_154547856.1">
    <property type="nucleotide sequence ID" value="NZ_VUMX01000007.1"/>
</dbReference>
<dbReference type="InterPro" id="IPR024932">
    <property type="entry name" value="ApbE"/>
</dbReference>
<comment type="similarity">
    <text evidence="10">Belongs to the ApbE family.</text>
</comment>
<keyword evidence="5 10" id="KW-0479">Metal-binding</keyword>
<comment type="caution">
    <text evidence="12">The sequence shown here is derived from an EMBL/GenBank/DDBJ whole genome shotgun (WGS) entry which is preliminary data.</text>
</comment>
<dbReference type="EMBL" id="VUMX01000007">
    <property type="protein sequence ID" value="MST86765.1"/>
    <property type="molecule type" value="Genomic_DNA"/>
</dbReference>
<dbReference type="SUPFAM" id="SSF143631">
    <property type="entry name" value="ApbE-like"/>
    <property type="match status" value="1"/>
</dbReference>
<organism evidence="12 13">
    <name type="scientific">Lactobacillus porci</name>
    <dbReference type="NCBI Taxonomy" id="2012477"/>
    <lineage>
        <taxon>Bacteria</taxon>
        <taxon>Bacillati</taxon>
        <taxon>Bacillota</taxon>
        <taxon>Bacilli</taxon>
        <taxon>Lactobacillales</taxon>
        <taxon>Lactobacillaceae</taxon>
        <taxon>Lactobacillus</taxon>
    </lineage>
</organism>
<evidence type="ECO:0000256" key="10">
    <source>
        <dbReference type="PIRNR" id="PIRNR006268"/>
    </source>
</evidence>
<comment type="catalytic activity">
    <reaction evidence="9 10">
        <text>L-threonyl-[protein] + FAD = FMN-L-threonyl-[protein] + AMP + H(+)</text>
        <dbReference type="Rhea" id="RHEA:36847"/>
        <dbReference type="Rhea" id="RHEA-COMP:11060"/>
        <dbReference type="Rhea" id="RHEA-COMP:11061"/>
        <dbReference type="ChEBI" id="CHEBI:15378"/>
        <dbReference type="ChEBI" id="CHEBI:30013"/>
        <dbReference type="ChEBI" id="CHEBI:57692"/>
        <dbReference type="ChEBI" id="CHEBI:74257"/>
        <dbReference type="ChEBI" id="CHEBI:456215"/>
        <dbReference type="EC" id="2.7.1.180"/>
    </reaction>
</comment>
<comment type="cofactor">
    <cofactor evidence="11">
        <name>Mg(2+)</name>
        <dbReference type="ChEBI" id="CHEBI:18420"/>
    </cofactor>
    <cofactor evidence="11">
        <name>Mn(2+)</name>
        <dbReference type="ChEBI" id="CHEBI:29035"/>
    </cofactor>
    <text evidence="11">Magnesium. Can also use manganese.</text>
</comment>
<evidence type="ECO:0000256" key="4">
    <source>
        <dbReference type="ARBA" id="ARBA00022679"/>
    </source>
</evidence>
<dbReference type="Gene3D" id="3.10.520.10">
    <property type="entry name" value="ApbE-like domains"/>
    <property type="match status" value="1"/>
</dbReference>
<evidence type="ECO:0000256" key="7">
    <source>
        <dbReference type="ARBA" id="ARBA00022842"/>
    </source>
</evidence>
<name>A0A6A8MAL6_9LACO</name>
<dbReference type="PANTHER" id="PTHR30040">
    <property type="entry name" value="THIAMINE BIOSYNTHESIS LIPOPROTEIN APBE"/>
    <property type="match status" value="1"/>
</dbReference>
<evidence type="ECO:0000313" key="13">
    <source>
        <dbReference type="Proteomes" id="UP000438120"/>
    </source>
</evidence>
<evidence type="ECO:0000256" key="6">
    <source>
        <dbReference type="ARBA" id="ARBA00022827"/>
    </source>
</evidence>
<evidence type="ECO:0000313" key="12">
    <source>
        <dbReference type="EMBL" id="MST86765.1"/>
    </source>
</evidence>
<protein>
    <recommendedName>
        <fullName evidence="2 10">FAD:protein FMN transferase</fullName>
        <ecNumber evidence="1 10">2.7.1.180</ecNumber>
    </recommendedName>
    <alternativeName>
        <fullName evidence="8 10">Flavin transferase</fullName>
    </alternativeName>
</protein>
<sequence length="319" mass="35507">MGIIKYISTDQVSASHKAMGTHMTFQIFGTREDTEGILQQTCDLVDHFEDILTVNRKPDDARYGLSEVTRVNDAAGKEPVQVSSPVYGLIKLAVETSRENFGFNALIGPLVKLWSIGFKGARVPDEREIKEKMDLINPWMVELNDDDHSVFLKKAGMELDLGGIAKGWTADRIRDLWRAYGVEAGIINLGGNVLFVNPCPKRANGMWTVGVQDPIKPRGENIDAVMIPECSVVTSGTYERYLEVDGHKYHHLIDSRTGYPVETKVAGVTTFTKNSVDAEIECKRCFFAGAPINGWVNDQRLGAVYVYNDETVEQVGLKY</sequence>
<accession>A0A6A8MAL6</accession>
<feature type="binding site" evidence="11">
    <location>
        <position position="163"/>
    </location>
    <ligand>
        <name>Mg(2+)</name>
        <dbReference type="ChEBI" id="CHEBI:18420"/>
    </ligand>
</feature>
<keyword evidence="4 10" id="KW-0808">Transferase</keyword>
<dbReference type="GO" id="GO:0016740">
    <property type="term" value="F:transferase activity"/>
    <property type="evidence" value="ECO:0007669"/>
    <property type="project" value="UniProtKB-UniRule"/>
</dbReference>
<dbReference type="OrthoDB" id="9778595at2"/>
<keyword evidence="7 10" id="KW-0460">Magnesium</keyword>
<evidence type="ECO:0000256" key="2">
    <source>
        <dbReference type="ARBA" id="ARBA00016337"/>
    </source>
</evidence>
<dbReference type="Proteomes" id="UP000438120">
    <property type="component" value="Unassembled WGS sequence"/>
</dbReference>
<evidence type="ECO:0000256" key="9">
    <source>
        <dbReference type="ARBA" id="ARBA00048540"/>
    </source>
</evidence>
<dbReference type="GO" id="GO:0046872">
    <property type="term" value="F:metal ion binding"/>
    <property type="evidence" value="ECO:0007669"/>
    <property type="project" value="UniProtKB-UniRule"/>
</dbReference>
<evidence type="ECO:0000256" key="3">
    <source>
        <dbReference type="ARBA" id="ARBA00022630"/>
    </source>
</evidence>
<keyword evidence="3 10" id="KW-0285">Flavoprotein</keyword>
<evidence type="ECO:0000256" key="8">
    <source>
        <dbReference type="ARBA" id="ARBA00031306"/>
    </source>
</evidence>
<reference evidence="12 13" key="1">
    <citation type="submission" date="2019-08" db="EMBL/GenBank/DDBJ databases">
        <title>In-depth cultivation of the pig gut microbiome towards novel bacterial diversity and tailored functional studies.</title>
        <authorList>
            <person name="Wylensek D."/>
            <person name="Hitch T.C.A."/>
            <person name="Clavel T."/>
        </authorList>
    </citation>
    <scope>NUCLEOTIDE SEQUENCE [LARGE SCALE GENOMIC DNA]</scope>
    <source>
        <strain evidence="12 13">Bifido-178-WT-2B</strain>
    </source>
</reference>
<gene>
    <name evidence="12" type="ORF">FYJ62_03700</name>
</gene>
<evidence type="ECO:0000256" key="1">
    <source>
        <dbReference type="ARBA" id="ARBA00011955"/>
    </source>
</evidence>
<dbReference type="PIRSF" id="PIRSF006268">
    <property type="entry name" value="ApbE"/>
    <property type="match status" value="1"/>
</dbReference>
<evidence type="ECO:0000256" key="11">
    <source>
        <dbReference type="PIRSR" id="PIRSR006268-2"/>
    </source>
</evidence>
<dbReference type="PANTHER" id="PTHR30040:SF2">
    <property type="entry name" value="FAD:PROTEIN FMN TRANSFERASE"/>
    <property type="match status" value="1"/>
</dbReference>
<keyword evidence="13" id="KW-1185">Reference proteome</keyword>
<dbReference type="Pfam" id="PF02424">
    <property type="entry name" value="ApbE"/>
    <property type="match status" value="1"/>
</dbReference>
<dbReference type="InterPro" id="IPR003374">
    <property type="entry name" value="ApbE-like_sf"/>
</dbReference>
<evidence type="ECO:0000256" key="5">
    <source>
        <dbReference type="ARBA" id="ARBA00022723"/>
    </source>
</evidence>
<keyword evidence="6 10" id="KW-0274">FAD</keyword>
<dbReference type="EC" id="2.7.1.180" evidence="1 10"/>
<proteinExistence type="inferred from homology"/>